<proteinExistence type="predicted"/>
<dbReference type="InterPro" id="IPR000415">
    <property type="entry name" value="Nitroreductase-like"/>
</dbReference>
<dbReference type="Proteomes" id="UP001368500">
    <property type="component" value="Unassembled WGS sequence"/>
</dbReference>
<comment type="caution">
    <text evidence="3">The sequence shown here is derived from an EMBL/GenBank/DDBJ whole genome shotgun (WGS) entry which is preliminary data.</text>
</comment>
<evidence type="ECO:0000259" key="2">
    <source>
        <dbReference type="Pfam" id="PF00881"/>
    </source>
</evidence>
<accession>A0ABU9B4A7</accession>
<protein>
    <submittedName>
        <fullName evidence="3">Nitroreductase family protein</fullName>
    </submittedName>
</protein>
<gene>
    <name evidence="3" type="ORF">AACH11_00225</name>
</gene>
<dbReference type="Gene3D" id="3.40.109.10">
    <property type="entry name" value="NADH Oxidase"/>
    <property type="match status" value="2"/>
</dbReference>
<name>A0ABU9B4A7_9BURK</name>
<reference evidence="3 4" key="1">
    <citation type="submission" date="2024-04" db="EMBL/GenBank/DDBJ databases">
        <title>Novel species of the genus Ideonella isolated from streams.</title>
        <authorList>
            <person name="Lu H."/>
        </authorList>
    </citation>
    <scope>NUCLEOTIDE SEQUENCE [LARGE SCALE GENOMIC DNA]</scope>
    <source>
        <strain evidence="3 4">BYS139W</strain>
    </source>
</reference>
<dbReference type="SUPFAM" id="SSF55469">
    <property type="entry name" value="FMN-dependent nitroreductase-like"/>
    <property type="match status" value="1"/>
</dbReference>
<dbReference type="Pfam" id="PF00881">
    <property type="entry name" value="Nitroreductase"/>
    <property type="match status" value="1"/>
</dbReference>
<dbReference type="RefSeq" id="WP_341372180.1">
    <property type="nucleotide sequence ID" value="NZ_JBBUTF010000001.1"/>
</dbReference>
<evidence type="ECO:0000313" key="4">
    <source>
        <dbReference type="Proteomes" id="UP001368500"/>
    </source>
</evidence>
<keyword evidence="4" id="KW-1185">Reference proteome</keyword>
<evidence type="ECO:0000256" key="1">
    <source>
        <dbReference type="SAM" id="MobiDB-lite"/>
    </source>
</evidence>
<dbReference type="InterPro" id="IPR029479">
    <property type="entry name" value="Nitroreductase"/>
</dbReference>
<dbReference type="EMBL" id="JBBUTF010000001">
    <property type="protein sequence ID" value="MEK8024393.1"/>
    <property type="molecule type" value="Genomic_DNA"/>
</dbReference>
<sequence length="383" mass="42919">MSTAPGTVGADVLRELLALARWAPSGDNTQPWRFRLLDDRQVRVIVQDTRAHCVYDLDGIPTRMALGALVETLAIAARARGLSLHCTPIDDLETRGRVDRHDVLLRLAPPASTGSGAAPGPADPPTWTIRRRSVQRRPMSVRPLRADERHALAAQLAPGYQLVWFEGLAARWRLARLLWINAGIRLTLPEAHATHRDIIDWKRTHSRWGVPDAALGVDRLTRQLMRWALQDWRRVDALNRWAAGTVLPRLQMDLLPTVACSALVAIVRDTPPHTAADHLDAGRQMQRLWLGATALGLQHQPAITPLVFTRYLRDGVAFTRDDSIRRRTEAMARQAPALLGDLPLARTVWLGRLGDHRGEGRTQPRSWRLRPDQLLDPTRNPAD</sequence>
<evidence type="ECO:0000313" key="3">
    <source>
        <dbReference type="EMBL" id="MEK8024393.1"/>
    </source>
</evidence>
<feature type="region of interest" description="Disordered" evidence="1">
    <location>
        <begin position="355"/>
        <end position="383"/>
    </location>
</feature>
<organism evidence="3 4">
    <name type="scientific">Pseudaquabacterium rugosum</name>
    <dbReference type="NCBI Taxonomy" id="2984194"/>
    <lineage>
        <taxon>Bacteria</taxon>
        <taxon>Pseudomonadati</taxon>
        <taxon>Pseudomonadota</taxon>
        <taxon>Betaproteobacteria</taxon>
        <taxon>Burkholderiales</taxon>
        <taxon>Sphaerotilaceae</taxon>
        <taxon>Pseudaquabacterium</taxon>
    </lineage>
</organism>
<feature type="domain" description="Nitroreductase" evidence="2">
    <location>
        <begin position="10"/>
        <end position="43"/>
    </location>
</feature>